<dbReference type="Proteomes" id="UP000807159">
    <property type="component" value="Chromosome 9"/>
</dbReference>
<proteinExistence type="predicted"/>
<protein>
    <submittedName>
        <fullName evidence="1">Uncharacterized protein</fullName>
    </submittedName>
</protein>
<keyword evidence="2" id="KW-1185">Reference proteome</keyword>
<accession>A0A8T2XYJ7</accession>
<comment type="caution">
    <text evidence="1">The sequence shown here is derived from an EMBL/GenBank/DDBJ whole genome shotgun (WGS) entry which is preliminary data.</text>
</comment>
<evidence type="ECO:0000313" key="1">
    <source>
        <dbReference type="EMBL" id="KAH8497907.1"/>
    </source>
</evidence>
<dbReference type="EMBL" id="JACEGQ020000009">
    <property type="protein sequence ID" value="KAH8497907.1"/>
    <property type="molecule type" value="Genomic_DNA"/>
</dbReference>
<reference evidence="1" key="1">
    <citation type="journal article" date="2021" name="J. Hered.">
        <title>Genome Assembly of Salicaceae Populus deltoides (Eastern Cottonwood) I-69 Based on Nanopore Sequencing and Hi-C Technologies.</title>
        <authorList>
            <person name="Bai S."/>
            <person name="Wu H."/>
            <person name="Zhang J."/>
            <person name="Pan Z."/>
            <person name="Zhao W."/>
            <person name="Li Z."/>
            <person name="Tong C."/>
        </authorList>
    </citation>
    <scope>NUCLEOTIDE SEQUENCE</scope>
    <source>
        <tissue evidence="1">Leaf</tissue>
    </source>
</reference>
<dbReference type="PANTHER" id="PTHR37807">
    <property type="entry name" value="OS07G0160300 PROTEIN"/>
    <property type="match status" value="1"/>
</dbReference>
<dbReference type="Gene3D" id="3.40.50.300">
    <property type="entry name" value="P-loop containing nucleotide triphosphate hydrolases"/>
    <property type="match status" value="1"/>
</dbReference>
<dbReference type="AlphaFoldDB" id="A0A8T2XYJ7"/>
<evidence type="ECO:0000313" key="2">
    <source>
        <dbReference type="Proteomes" id="UP000807159"/>
    </source>
</evidence>
<dbReference type="PANTHER" id="PTHR37807:SF4">
    <property type="entry name" value="DC1 DOMAIN-CONTAINING PROTEIN"/>
    <property type="match status" value="1"/>
</dbReference>
<dbReference type="InterPro" id="IPR027417">
    <property type="entry name" value="P-loop_NTPase"/>
</dbReference>
<organism evidence="1 2">
    <name type="scientific">Populus deltoides</name>
    <name type="common">Eastern poplar</name>
    <name type="synonym">Eastern cottonwood</name>
    <dbReference type="NCBI Taxonomy" id="3696"/>
    <lineage>
        <taxon>Eukaryota</taxon>
        <taxon>Viridiplantae</taxon>
        <taxon>Streptophyta</taxon>
        <taxon>Embryophyta</taxon>
        <taxon>Tracheophyta</taxon>
        <taxon>Spermatophyta</taxon>
        <taxon>Magnoliopsida</taxon>
        <taxon>eudicotyledons</taxon>
        <taxon>Gunneridae</taxon>
        <taxon>Pentapetalae</taxon>
        <taxon>rosids</taxon>
        <taxon>fabids</taxon>
        <taxon>Malpighiales</taxon>
        <taxon>Salicaceae</taxon>
        <taxon>Saliceae</taxon>
        <taxon>Populus</taxon>
    </lineage>
</organism>
<gene>
    <name evidence="1" type="ORF">H0E87_016987</name>
</gene>
<sequence length="119" mass="13164">MKDLKAALTERILEAQQEMKLPNAPLIVATKGPSLSSTSGIARELADPYKHPLIDEDDITKALKSIHPTSSSRTKVSNEHFRTLIFGVLYNVASAQLNRQISMTINTTLSDRAYLDRLA</sequence>
<name>A0A8T2XYJ7_POPDE</name>